<dbReference type="InterPro" id="IPR005995">
    <property type="entry name" value="Pgm_bpd_ind"/>
</dbReference>
<feature type="binding site" evidence="10 13">
    <location>
        <position position="405"/>
    </location>
    <ligand>
        <name>Mn(2+)</name>
        <dbReference type="ChEBI" id="CHEBI:29035"/>
        <label>1</label>
    </ligand>
</feature>
<dbReference type="GO" id="GO:0030145">
    <property type="term" value="F:manganese ion binding"/>
    <property type="evidence" value="ECO:0007669"/>
    <property type="project" value="UniProtKB-UniRule"/>
</dbReference>
<evidence type="ECO:0000259" key="15">
    <source>
        <dbReference type="Pfam" id="PF06415"/>
    </source>
</evidence>
<feature type="binding site" evidence="10 12">
    <location>
        <position position="338"/>
    </location>
    <ligand>
        <name>substrate</name>
    </ligand>
</feature>
<feature type="binding site" evidence="10 12">
    <location>
        <begin position="157"/>
        <end position="158"/>
    </location>
    <ligand>
        <name>substrate</name>
    </ligand>
</feature>
<dbReference type="InterPro" id="IPR036646">
    <property type="entry name" value="PGAM_B_sf"/>
</dbReference>
<sequence length="517" mass="56974">MTDERAKKPLLLMILDGWGYSPELKGNAIAQAHKPHFDHLLETYPHTRLEASGEAVGLPAGQMGNSEVGHLNIGAGRVVYQELTRIFKAIKTGEFAKNPVLEEAMERVKNGPGALHLMGLVSDGGVHSHLDHLFALLEMAKMIGVKNVFIHVVLDGRDVLPQSAKTYLGQLNEKMEELGVGQVASVSGRYYLMDRDQRWDRVEKAYNALVQGEGLKAPNLFAAVEQSYDVRVNDEFVVPTVIIDGAGQPLGKIQEGDSVIFFNFRSDRARQISHAFVDEEFTGFKRKEHPSIHYVCLTEYDVTLKTPVAFPPQNLENTLGEVLAQQHKKQLRIAETEKYAHVTFFFNGGVEDPCPGEDRCLIPSPKVATYNLKPEMSALEVTEELLIRVQKGSYDVIILNFANSDMVGHTGEFEAVIKAIEAVDECIGKIIPAVQKQGGTILITADHGNAEAKIDFKTGRPLTAHTTNPVPFILINDTYKASKLREGGALCDIAPTMLKLLNIPQPMDMTGKSLITA</sequence>
<dbReference type="KEGG" id="dmt:DESME_15165"/>
<dbReference type="RefSeq" id="WP_006716914.1">
    <property type="nucleotide sequence ID" value="NZ_CP007032.1"/>
</dbReference>
<organism evidence="16 17">
    <name type="scientific">Desulfitobacterium metallireducens DSM 15288</name>
    <dbReference type="NCBI Taxonomy" id="871968"/>
    <lineage>
        <taxon>Bacteria</taxon>
        <taxon>Bacillati</taxon>
        <taxon>Bacillota</taxon>
        <taxon>Clostridia</taxon>
        <taxon>Eubacteriales</taxon>
        <taxon>Desulfitobacteriaceae</taxon>
        <taxon>Desulfitobacterium</taxon>
    </lineage>
</organism>
<accession>W0EBT8</accession>
<evidence type="ECO:0000256" key="10">
    <source>
        <dbReference type="HAMAP-Rule" id="MF_01038"/>
    </source>
</evidence>
<feature type="binding site" evidence="10 13">
    <location>
        <position position="447"/>
    </location>
    <ligand>
        <name>Mn(2+)</name>
        <dbReference type="ChEBI" id="CHEBI:29035"/>
        <label>2</label>
    </ligand>
</feature>
<feature type="domain" description="Metalloenzyme" evidence="14">
    <location>
        <begin position="8"/>
        <end position="504"/>
    </location>
</feature>
<dbReference type="EC" id="5.4.2.12" evidence="4 10"/>
<evidence type="ECO:0000256" key="5">
    <source>
        <dbReference type="ARBA" id="ARBA00022723"/>
    </source>
</evidence>
<feature type="domain" description="BPG-independent PGAM N-terminal" evidence="15">
    <location>
        <begin position="87"/>
        <end position="301"/>
    </location>
</feature>
<dbReference type="InterPro" id="IPR011258">
    <property type="entry name" value="BPG-indep_PGM_N"/>
</dbReference>
<dbReference type="PANTHER" id="PTHR31637:SF0">
    <property type="entry name" value="2,3-BISPHOSPHOGLYCERATE-INDEPENDENT PHOSPHOGLYCERATE MUTASE"/>
    <property type="match status" value="1"/>
</dbReference>
<dbReference type="Pfam" id="PF01676">
    <property type="entry name" value="Metalloenzyme"/>
    <property type="match status" value="1"/>
</dbReference>
<dbReference type="AlphaFoldDB" id="W0EBT8"/>
<evidence type="ECO:0000256" key="2">
    <source>
        <dbReference type="ARBA" id="ARBA00004798"/>
    </source>
</evidence>
<comment type="similarity">
    <text evidence="3 10">Belongs to the BPG-independent phosphoglycerate mutase family.</text>
</comment>
<comment type="subunit">
    <text evidence="10">Monomer.</text>
</comment>
<evidence type="ECO:0000256" key="3">
    <source>
        <dbReference type="ARBA" id="ARBA00008819"/>
    </source>
</evidence>
<evidence type="ECO:0000256" key="11">
    <source>
        <dbReference type="PIRSR" id="PIRSR001492-1"/>
    </source>
</evidence>
<evidence type="ECO:0000256" key="13">
    <source>
        <dbReference type="PIRSR" id="PIRSR001492-3"/>
    </source>
</evidence>
<keyword evidence="5 10" id="KW-0479">Metal-binding</keyword>
<keyword evidence="8 10" id="KW-0413">Isomerase</keyword>
<dbReference type="Pfam" id="PF06415">
    <property type="entry name" value="iPGM_N"/>
    <property type="match status" value="1"/>
</dbReference>
<gene>
    <name evidence="10" type="primary">gpmI</name>
    <name evidence="16" type="ORF">DESME_15165</name>
</gene>
<evidence type="ECO:0000313" key="16">
    <source>
        <dbReference type="EMBL" id="AHF08212.1"/>
    </source>
</evidence>
<feature type="binding site" evidence="10 13">
    <location>
        <position position="16"/>
    </location>
    <ligand>
        <name>Mn(2+)</name>
        <dbReference type="ChEBI" id="CHEBI:29035"/>
        <label>2</label>
    </ligand>
</feature>
<evidence type="ECO:0000256" key="4">
    <source>
        <dbReference type="ARBA" id="ARBA00012026"/>
    </source>
</evidence>
<dbReference type="FunFam" id="3.40.720.10:FF:000001">
    <property type="entry name" value="2,3-bisphosphoglycerate-independent phosphoglycerate mutase"/>
    <property type="match status" value="1"/>
</dbReference>
<dbReference type="STRING" id="871968.DESME_15165"/>
<dbReference type="SUPFAM" id="SSF53649">
    <property type="entry name" value="Alkaline phosphatase-like"/>
    <property type="match status" value="1"/>
</dbReference>
<feature type="binding site" evidence="10 12">
    <location>
        <position position="127"/>
    </location>
    <ligand>
        <name>substrate</name>
    </ligand>
</feature>
<dbReference type="GO" id="GO:0043937">
    <property type="term" value="P:regulation of sporulation"/>
    <property type="evidence" value="ECO:0007669"/>
    <property type="project" value="UniProtKB-ARBA"/>
</dbReference>
<evidence type="ECO:0000313" key="17">
    <source>
        <dbReference type="Proteomes" id="UP000010847"/>
    </source>
</evidence>
<evidence type="ECO:0000256" key="6">
    <source>
        <dbReference type="ARBA" id="ARBA00023152"/>
    </source>
</evidence>
<feature type="binding site" evidence="10 13">
    <location>
        <position position="66"/>
    </location>
    <ligand>
        <name>Mn(2+)</name>
        <dbReference type="ChEBI" id="CHEBI:29035"/>
        <label>2</label>
    </ligand>
</feature>
<feature type="active site" description="Phosphoserine intermediate" evidence="10 11">
    <location>
        <position position="66"/>
    </location>
</feature>
<evidence type="ECO:0000256" key="1">
    <source>
        <dbReference type="ARBA" id="ARBA00000370"/>
    </source>
</evidence>
<dbReference type="EMBL" id="CP007032">
    <property type="protein sequence ID" value="AHF08212.1"/>
    <property type="molecule type" value="Genomic_DNA"/>
</dbReference>
<dbReference type="Gene3D" id="3.40.1450.10">
    <property type="entry name" value="BPG-independent phosphoglycerate mutase, domain B"/>
    <property type="match status" value="1"/>
</dbReference>
<dbReference type="GO" id="GO:0004619">
    <property type="term" value="F:phosphoglycerate mutase activity"/>
    <property type="evidence" value="ECO:0007669"/>
    <property type="project" value="UniProtKB-UniRule"/>
</dbReference>
<reference evidence="16 17" key="1">
    <citation type="submission" date="2013-12" db="EMBL/GenBank/DDBJ databases">
        <authorList>
            <consortium name="DOE Joint Genome Institute"/>
            <person name="Smidt H."/>
            <person name="Huntemann M."/>
            <person name="Han J."/>
            <person name="Chen A."/>
            <person name="Kyrpides N."/>
            <person name="Mavromatis K."/>
            <person name="Markowitz V."/>
            <person name="Palaniappan K."/>
            <person name="Ivanova N."/>
            <person name="Schaumberg A."/>
            <person name="Pati A."/>
            <person name="Liolios K."/>
            <person name="Nordberg H.P."/>
            <person name="Cantor M.N."/>
            <person name="Hua S.X."/>
            <person name="Woyke T."/>
        </authorList>
    </citation>
    <scope>NUCLEOTIDE SEQUENCE [LARGE SCALE GENOMIC DNA]</scope>
    <source>
        <strain evidence="17">DSM 15288</strain>
    </source>
</reference>
<dbReference type="GO" id="GO:0006007">
    <property type="term" value="P:glucose catabolic process"/>
    <property type="evidence" value="ECO:0007669"/>
    <property type="project" value="InterPro"/>
</dbReference>
<dbReference type="SUPFAM" id="SSF64158">
    <property type="entry name" value="2,3-Bisphosphoglycerate-independent phosphoglycerate mutase, substrate-binding domain"/>
    <property type="match status" value="1"/>
</dbReference>
<keyword evidence="7 10" id="KW-0464">Manganese</keyword>
<keyword evidence="17" id="KW-1185">Reference proteome</keyword>
<dbReference type="NCBIfam" id="TIGR01307">
    <property type="entry name" value="pgm_bpd_ind"/>
    <property type="match status" value="1"/>
</dbReference>
<protein>
    <recommendedName>
        <fullName evidence="9 10">2,3-bisphosphoglycerate-independent phosphoglycerate mutase</fullName>
        <shortName evidence="10">BPG-independent PGAM</shortName>
        <shortName evidence="10">Phosphoglyceromutase</shortName>
        <shortName evidence="10">iPGM</shortName>
        <ecNumber evidence="4 10">5.4.2.12</ecNumber>
    </recommendedName>
</protein>
<dbReference type="eggNOG" id="COG0696">
    <property type="taxonomic scope" value="Bacteria"/>
</dbReference>
<feature type="binding site" evidence="10 12">
    <location>
        <position position="189"/>
    </location>
    <ligand>
        <name>substrate</name>
    </ligand>
</feature>
<name>W0EBT8_9FIRM</name>
<feature type="binding site" evidence="10 12">
    <location>
        <position position="195"/>
    </location>
    <ligand>
        <name>substrate</name>
    </ligand>
</feature>
<evidence type="ECO:0000256" key="9">
    <source>
        <dbReference type="ARBA" id="ARBA00071648"/>
    </source>
</evidence>
<dbReference type="Proteomes" id="UP000010847">
    <property type="component" value="Chromosome"/>
</dbReference>
<dbReference type="UniPathway" id="UPA00109">
    <property type="reaction ID" value="UER00186"/>
</dbReference>
<dbReference type="HAMAP" id="MF_01038">
    <property type="entry name" value="GpmI"/>
    <property type="match status" value="1"/>
</dbReference>
<dbReference type="InterPro" id="IPR006124">
    <property type="entry name" value="Metalloenzyme"/>
</dbReference>
<comment type="cofactor">
    <cofactor evidence="10">
        <name>Mn(2+)</name>
        <dbReference type="ChEBI" id="CHEBI:29035"/>
    </cofactor>
    <text evidence="10">Binds 2 manganese ions per subunit.</text>
</comment>
<comment type="pathway">
    <text evidence="2 10">Carbohydrate degradation; glycolysis; pyruvate from D-glyceraldehyde 3-phosphate: step 3/5.</text>
</comment>
<evidence type="ECO:0000259" key="14">
    <source>
        <dbReference type="Pfam" id="PF01676"/>
    </source>
</evidence>
<dbReference type="HOGENOM" id="CLU_026099_2_0_9"/>
<dbReference type="InterPro" id="IPR017850">
    <property type="entry name" value="Alkaline_phosphatase_core_sf"/>
</dbReference>
<dbReference type="Gene3D" id="3.40.720.10">
    <property type="entry name" value="Alkaline Phosphatase, subunit A"/>
    <property type="match status" value="1"/>
</dbReference>
<feature type="binding site" evidence="10 13">
    <location>
        <position position="465"/>
    </location>
    <ligand>
        <name>Mn(2+)</name>
        <dbReference type="ChEBI" id="CHEBI:29035"/>
        <label>1</label>
    </ligand>
</feature>
<feature type="binding site" evidence="10 12">
    <location>
        <begin position="265"/>
        <end position="268"/>
    </location>
    <ligand>
        <name>substrate</name>
    </ligand>
</feature>
<keyword evidence="6 10" id="KW-0324">Glycolysis</keyword>
<comment type="catalytic activity">
    <reaction evidence="1 10">
        <text>(2R)-2-phosphoglycerate = (2R)-3-phosphoglycerate</text>
        <dbReference type="Rhea" id="RHEA:15901"/>
        <dbReference type="ChEBI" id="CHEBI:58272"/>
        <dbReference type="ChEBI" id="CHEBI:58289"/>
        <dbReference type="EC" id="5.4.2.12"/>
    </reaction>
</comment>
<proteinExistence type="inferred from homology"/>
<dbReference type="GO" id="GO:0006096">
    <property type="term" value="P:glycolytic process"/>
    <property type="evidence" value="ECO:0007669"/>
    <property type="project" value="UniProtKB-UniRule"/>
</dbReference>
<feature type="binding site" evidence="10 13">
    <location>
        <position position="446"/>
    </location>
    <ligand>
        <name>Mn(2+)</name>
        <dbReference type="ChEBI" id="CHEBI:29035"/>
        <label>2</label>
    </ligand>
</feature>
<evidence type="ECO:0000256" key="12">
    <source>
        <dbReference type="PIRSR" id="PIRSR001492-2"/>
    </source>
</evidence>
<dbReference type="PIRSF" id="PIRSF001492">
    <property type="entry name" value="IPGAM"/>
    <property type="match status" value="1"/>
</dbReference>
<dbReference type="FunFam" id="3.40.1450.10:FF:000001">
    <property type="entry name" value="2,3-bisphosphoglycerate-independent phosphoglycerate mutase"/>
    <property type="match status" value="1"/>
</dbReference>
<dbReference type="GO" id="GO:0005829">
    <property type="term" value="C:cytosol"/>
    <property type="evidence" value="ECO:0007669"/>
    <property type="project" value="TreeGrafter"/>
</dbReference>
<dbReference type="CDD" id="cd16010">
    <property type="entry name" value="iPGM"/>
    <property type="match status" value="1"/>
</dbReference>
<comment type="function">
    <text evidence="10">Catalyzes the interconversion of 2-phosphoglycerate and 3-phosphoglycerate.</text>
</comment>
<feature type="binding site" evidence="10 13">
    <location>
        <position position="409"/>
    </location>
    <ligand>
        <name>Mn(2+)</name>
        <dbReference type="ChEBI" id="CHEBI:29035"/>
        <label>1</label>
    </ligand>
</feature>
<evidence type="ECO:0000256" key="8">
    <source>
        <dbReference type="ARBA" id="ARBA00023235"/>
    </source>
</evidence>
<evidence type="ECO:0000256" key="7">
    <source>
        <dbReference type="ARBA" id="ARBA00023211"/>
    </source>
</evidence>
<dbReference type="PANTHER" id="PTHR31637">
    <property type="entry name" value="2,3-BISPHOSPHOGLYCERATE-INDEPENDENT PHOSPHOGLYCERATE MUTASE"/>
    <property type="match status" value="1"/>
</dbReference>